<dbReference type="PANTHER" id="PTHR32120">
    <property type="entry name" value="SMALL RIBOSOMAL SUBUNIT BIOGENESIS GTPASE RSGA"/>
    <property type="match status" value="1"/>
</dbReference>
<dbReference type="PANTHER" id="PTHR32120:SF10">
    <property type="entry name" value="SMALL RIBOSOMAL SUBUNIT BIOGENESIS GTPASE RSGA"/>
    <property type="match status" value="1"/>
</dbReference>
<keyword evidence="2 10" id="KW-0690">Ribosome biogenesis</keyword>
<dbReference type="PROSITE" id="PS51721">
    <property type="entry name" value="G_CP"/>
    <property type="match status" value="1"/>
</dbReference>
<dbReference type="InterPro" id="IPR030378">
    <property type="entry name" value="G_CP_dom"/>
</dbReference>
<evidence type="ECO:0000256" key="10">
    <source>
        <dbReference type="HAMAP-Rule" id="MF_01820"/>
    </source>
</evidence>
<dbReference type="InterPro" id="IPR004881">
    <property type="entry name" value="Ribosome_biogen_GTPase_RsgA"/>
</dbReference>
<dbReference type="NCBIfam" id="TIGR00157">
    <property type="entry name" value="ribosome small subunit-dependent GTPase A"/>
    <property type="match status" value="1"/>
</dbReference>
<evidence type="ECO:0000313" key="15">
    <source>
        <dbReference type="Proteomes" id="UP001596022"/>
    </source>
</evidence>
<proteinExistence type="inferred from homology"/>
<dbReference type="HAMAP" id="MF_01820">
    <property type="entry name" value="GTPase_RsgA"/>
    <property type="match status" value="1"/>
</dbReference>
<dbReference type="Gene3D" id="3.40.50.300">
    <property type="entry name" value="P-loop containing nucleotide triphosphate hydrolases"/>
    <property type="match status" value="1"/>
</dbReference>
<keyword evidence="15" id="KW-1185">Reference proteome</keyword>
<feature type="binding site" evidence="10">
    <location>
        <position position="271"/>
    </location>
    <ligand>
        <name>Zn(2+)</name>
        <dbReference type="ChEBI" id="CHEBI:29105"/>
    </ligand>
</feature>
<feature type="domain" description="CP-type G" evidence="13">
    <location>
        <begin position="85"/>
        <end position="243"/>
    </location>
</feature>
<keyword evidence="5 10" id="KW-0547">Nucleotide-binding</keyword>
<feature type="binding site" evidence="10">
    <location>
        <position position="273"/>
    </location>
    <ligand>
        <name>Zn(2+)</name>
        <dbReference type="ChEBI" id="CHEBI:29105"/>
    </ligand>
</feature>
<dbReference type="SUPFAM" id="SSF52540">
    <property type="entry name" value="P-loop containing nucleoside triphosphate hydrolases"/>
    <property type="match status" value="1"/>
</dbReference>
<dbReference type="Pfam" id="PF03193">
    <property type="entry name" value="RsgA_GTPase"/>
    <property type="match status" value="1"/>
</dbReference>
<feature type="binding site" evidence="10">
    <location>
        <position position="266"/>
    </location>
    <ligand>
        <name>Zn(2+)</name>
        <dbReference type="ChEBI" id="CHEBI:29105"/>
    </ligand>
</feature>
<dbReference type="EMBL" id="JBHSFW010000001">
    <property type="protein sequence ID" value="MFC4617741.1"/>
    <property type="molecule type" value="Genomic_DNA"/>
</dbReference>
<keyword evidence="8 10" id="KW-0694">RNA-binding</keyword>
<evidence type="ECO:0000259" key="13">
    <source>
        <dbReference type="PROSITE" id="PS51721"/>
    </source>
</evidence>
<organism evidence="14 15">
    <name type="scientific">Camelliibacillus cellulosilyticus</name>
    <dbReference type="NCBI Taxonomy" id="2174486"/>
    <lineage>
        <taxon>Bacteria</taxon>
        <taxon>Bacillati</taxon>
        <taxon>Bacillota</taxon>
        <taxon>Bacilli</taxon>
        <taxon>Bacillales</taxon>
        <taxon>Sporolactobacillaceae</taxon>
        <taxon>Camelliibacillus</taxon>
    </lineage>
</organism>
<dbReference type="Gene3D" id="1.10.40.50">
    <property type="entry name" value="Probable gtpase engc, domain 3"/>
    <property type="match status" value="1"/>
</dbReference>
<reference evidence="15" key="1">
    <citation type="journal article" date="2019" name="Int. J. Syst. Evol. Microbiol.">
        <title>The Global Catalogue of Microorganisms (GCM) 10K type strain sequencing project: providing services to taxonomists for standard genome sequencing and annotation.</title>
        <authorList>
            <consortium name="The Broad Institute Genomics Platform"/>
            <consortium name="The Broad Institute Genome Sequencing Center for Infectious Disease"/>
            <person name="Wu L."/>
            <person name="Ma J."/>
        </authorList>
    </citation>
    <scope>NUCLEOTIDE SEQUENCE [LARGE SCALE GENOMIC DNA]</scope>
    <source>
        <strain evidence="15">CGMCC 1.16306</strain>
    </source>
</reference>
<comment type="subunit">
    <text evidence="10">Monomer. Associates with 30S ribosomal subunit, binds 16S rRNA.</text>
</comment>
<dbReference type="EC" id="3.6.1.-" evidence="10"/>
<keyword evidence="7 10" id="KW-0862">Zinc</keyword>
<comment type="function">
    <text evidence="10">One of several proteins that assist in the late maturation steps of the functional core of the 30S ribosomal subunit. Helps release RbfA from mature subunits. May play a role in the assembly of ribosomal proteins into the subunit. Circularly permuted GTPase that catalyzes slow GTP hydrolysis, GTPase activity is stimulated by the 30S ribosomal subunit.</text>
</comment>
<evidence type="ECO:0000313" key="14">
    <source>
        <dbReference type="EMBL" id="MFC4617741.1"/>
    </source>
</evidence>
<evidence type="ECO:0000256" key="8">
    <source>
        <dbReference type="ARBA" id="ARBA00022884"/>
    </source>
</evidence>
<evidence type="ECO:0000256" key="1">
    <source>
        <dbReference type="ARBA" id="ARBA00022490"/>
    </source>
</evidence>
<feature type="binding site" evidence="10">
    <location>
        <begin position="133"/>
        <end position="136"/>
    </location>
    <ligand>
        <name>GTP</name>
        <dbReference type="ChEBI" id="CHEBI:37565"/>
    </ligand>
</feature>
<keyword evidence="11" id="KW-0175">Coiled coil</keyword>
<keyword evidence="4 10" id="KW-0699">rRNA-binding</keyword>
<evidence type="ECO:0000256" key="4">
    <source>
        <dbReference type="ARBA" id="ARBA00022730"/>
    </source>
</evidence>
<keyword evidence="1 10" id="KW-0963">Cytoplasm</keyword>
<name>A0ABV9GHH8_9BACL</name>
<feature type="coiled-coil region" evidence="11">
    <location>
        <begin position="298"/>
        <end position="328"/>
    </location>
</feature>
<dbReference type="Proteomes" id="UP001596022">
    <property type="component" value="Unassembled WGS sequence"/>
</dbReference>
<protein>
    <recommendedName>
        <fullName evidence="10">Small ribosomal subunit biogenesis GTPase RsgA</fullName>
        <ecNumber evidence="10">3.6.1.-</ecNumber>
    </recommendedName>
</protein>
<evidence type="ECO:0000259" key="12">
    <source>
        <dbReference type="PROSITE" id="PS50936"/>
    </source>
</evidence>
<keyword evidence="9 10" id="KW-0342">GTP-binding</keyword>
<sequence length="335" mass="37488">MDTEAETRTAARIAVEHKGIYRLYCEQGELFGRMSGKLRTKTEEGEPRPAVGDWVVISARPDEGQATIHSVLPRFSKFSRQMAGQTTAEQIVAANINTAFLVMSLNRDFNLRRLERYLLTAWESGATPVIILSKADLCDNVDEKVNDIAAIAFGVPIHVISAATGDGLDALTQYIQEGRTIAFIGSSGVGKSTLINQLYGAEILETGDIREDDDRGRHTTTHRELIVLPNGGIVIDTPGMRELQLWDVGDSLSSSFEDIERLADQCRFRDCTHGNEPGCRVKQALSSGELDVGRFRNYLKLQRELAFLERKNNQKAKLEQKKKFKSITKQMRKYH</sequence>
<evidence type="ECO:0000256" key="2">
    <source>
        <dbReference type="ARBA" id="ARBA00022517"/>
    </source>
</evidence>
<gene>
    <name evidence="10 14" type="primary">rsgA</name>
    <name evidence="14" type="ORF">ACFO4N_03250</name>
</gene>
<evidence type="ECO:0000256" key="7">
    <source>
        <dbReference type="ARBA" id="ARBA00022833"/>
    </source>
</evidence>
<evidence type="ECO:0000256" key="9">
    <source>
        <dbReference type="ARBA" id="ARBA00023134"/>
    </source>
</evidence>
<comment type="caution">
    <text evidence="14">The sequence shown here is derived from an EMBL/GenBank/DDBJ whole genome shotgun (WGS) entry which is preliminary data.</text>
</comment>
<evidence type="ECO:0000256" key="11">
    <source>
        <dbReference type="SAM" id="Coils"/>
    </source>
</evidence>
<keyword evidence="3 10" id="KW-0479">Metal-binding</keyword>
<feature type="binding site" evidence="10">
    <location>
        <position position="279"/>
    </location>
    <ligand>
        <name>Zn(2+)</name>
        <dbReference type="ChEBI" id="CHEBI:29105"/>
    </ligand>
</feature>
<comment type="cofactor">
    <cofactor evidence="10">
        <name>Zn(2+)</name>
        <dbReference type="ChEBI" id="CHEBI:29105"/>
    </cofactor>
    <text evidence="10">Binds 1 zinc ion per subunit.</text>
</comment>
<comment type="similarity">
    <text evidence="10">Belongs to the TRAFAC class YlqF/YawG GTPase family. RsgA subfamily.</text>
</comment>
<keyword evidence="6 10" id="KW-0378">Hydrolase</keyword>
<comment type="subcellular location">
    <subcellularLocation>
        <location evidence="10">Cytoplasm</location>
    </subcellularLocation>
</comment>
<dbReference type="RefSeq" id="WP_376845515.1">
    <property type="nucleotide sequence ID" value="NZ_JBHSFW010000001.1"/>
</dbReference>
<evidence type="ECO:0000256" key="3">
    <source>
        <dbReference type="ARBA" id="ARBA00022723"/>
    </source>
</evidence>
<feature type="binding site" evidence="10">
    <location>
        <begin position="185"/>
        <end position="193"/>
    </location>
    <ligand>
        <name>GTP</name>
        <dbReference type="ChEBI" id="CHEBI:37565"/>
    </ligand>
</feature>
<evidence type="ECO:0000256" key="6">
    <source>
        <dbReference type="ARBA" id="ARBA00022801"/>
    </source>
</evidence>
<accession>A0ABV9GHH8</accession>
<dbReference type="PROSITE" id="PS50936">
    <property type="entry name" value="ENGC_GTPASE"/>
    <property type="match status" value="1"/>
</dbReference>
<dbReference type="CDD" id="cd01854">
    <property type="entry name" value="YjeQ_EngC"/>
    <property type="match status" value="1"/>
</dbReference>
<feature type="domain" description="EngC GTPase" evidence="12">
    <location>
        <begin position="94"/>
        <end position="241"/>
    </location>
</feature>
<dbReference type="InterPro" id="IPR027417">
    <property type="entry name" value="P-loop_NTPase"/>
</dbReference>
<evidence type="ECO:0000256" key="5">
    <source>
        <dbReference type="ARBA" id="ARBA00022741"/>
    </source>
</evidence>
<dbReference type="InterPro" id="IPR010914">
    <property type="entry name" value="RsgA_GTPase_dom"/>
</dbReference>